<feature type="region of interest" description="Disordered" evidence="4">
    <location>
        <begin position="539"/>
        <end position="576"/>
    </location>
</feature>
<dbReference type="InterPro" id="IPR019775">
    <property type="entry name" value="WD40_repeat_CS"/>
</dbReference>
<feature type="compositionally biased region" description="Low complexity" evidence="4">
    <location>
        <begin position="183"/>
        <end position="194"/>
    </location>
</feature>
<dbReference type="Proteomes" id="UP001085076">
    <property type="component" value="Miscellaneous, Linkage group lg01"/>
</dbReference>
<feature type="compositionally biased region" description="Polar residues" evidence="4">
    <location>
        <begin position="239"/>
        <end position="253"/>
    </location>
</feature>
<dbReference type="AlphaFoldDB" id="A0A9D5HSA1"/>
<feature type="region of interest" description="Disordered" evidence="4">
    <location>
        <begin position="61"/>
        <end position="109"/>
    </location>
</feature>
<dbReference type="PANTHER" id="PTHR44083">
    <property type="entry name" value="TOPLESS-RELATED PROTEIN 1-RELATED"/>
    <property type="match status" value="1"/>
</dbReference>
<dbReference type="InterPro" id="IPR001680">
    <property type="entry name" value="WD40_rpt"/>
</dbReference>
<dbReference type="SMART" id="SM00320">
    <property type="entry name" value="WD40"/>
    <property type="match status" value="1"/>
</dbReference>
<evidence type="ECO:0000256" key="2">
    <source>
        <dbReference type="ARBA" id="ARBA00022737"/>
    </source>
</evidence>
<feature type="region of interest" description="Disordered" evidence="4">
    <location>
        <begin position="362"/>
        <end position="392"/>
    </location>
</feature>
<name>A0A9D5HSA1_9LILI</name>
<dbReference type="Pfam" id="PF00400">
    <property type="entry name" value="WD40"/>
    <property type="match status" value="1"/>
</dbReference>
<keyword evidence="2" id="KW-0677">Repeat</keyword>
<proteinExistence type="predicted"/>
<gene>
    <name evidence="5" type="ORF">J5N97_004907</name>
</gene>
<evidence type="ECO:0000256" key="3">
    <source>
        <dbReference type="PROSITE-ProRule" id="PRU00221"/>
    </source>
</evidence>
<keyword evidence="1 3" id="KW-0853">WD repeat</keyword>
<dbReference type="OrthoDB" id="20669at2759"/>
<sequence>MAGRENKELAKYGNAEMSRKMLVGVIRKLVHANPKLRDLVKTPNPHLSTLLSLLRARQEMATNQQRVNHPRPPNGVQKPCAIPQKRPSLVSDSRAAKRPRDNLPPGSNVQKLCAIRPTIPTPVSVSKMVPHQLSTSTPLASAVENLCPIRETIPSSQQRACSEGVCANGQPEIPPSAAITDEASGSSGISRISADQLPQTTATRSPTDLQAHYFNSSPNTCKADSNVAAFTKEKAACRENNQAAEPHTMNTVVKFSDRSPLPNPPVSEKHVGSNWLSHPPVAPNPAPVAAQTTNPPPMCCSVVSSVDSPIAQAAAPNLKSCSESWKIVAPGPIPSTLGPSLGVPKGCYIVAIPRPPNGVQKPCAIPQKRPGLVSDSKRAAKQPRDNPPPWSNVQKLCAIQPTIPNLVSVLKMEVHQLSTNTQLSSAVQKLCPIRETFPSSQQRACSKGVCANRQPEIPPSAAITDKASGSSGISRISADQLPQTTATRSPTDLQAHYFNSSPNTCKADSNVAAFTMEKAACGENNQAAEPHTMNTVVKFSDPSPLPNTPASEKHVESNGLSHPPVAPNPAPAAAQTTNPPPMCCSVVSSVDSPIAQAAAPNLKSCSENWKIVARNPMPSTLGPSLGVPKGCEGDPRPSQRLEASHLRSHVAAKGDNSDLADKEDSFCWPTEAILVKDTSTPEKSVTPRKRSGAQDEATNFTQSCKRLQTTETSDTNVSSCTPGHIPHANTSSAVKSDYINSRSEVAEGKEKCKLLAIDEPSECHSLRLLDSSPVKVLRLMYSHSGDALWALAFNGVNKLWQWKKIDKNSTGKADVRQQPELKTPVNDKVLANESSATATNKALHWFALSRNDGYLMSLSGGPISLYNTKLRKVRFNLTGHNRRITSLALSPTLNLLVSSGEDAQICTWNLSEIEEPQENRILKRMPRGRVSTLVMKKVQFHPDGMHFLAVCKRQLLTFKASELKLLHRNDIACSLSVIPHAIAAHPKIPNQFAVGLSDGGVHVLEPLESEGQWSGSKPLPQDVSWRRYYPPRQAC</sequence>
<dbReference type="PANTHER" id="PTHR44083:SF35">
    <property type="entry name" value="TOPLESS-RELATED PROTEIN 4-LIKE ISOFORM X1"/>
    <property type="match status" value="1"/>
</dbReference>
<dbReference type="PROSITE" id="PS00678">
    <property type="entry name" value="WD_REPEATS_1"/>
    <property type="match status" value="1"/>
</dbReference>
<dbReference type="InterPro" id="IPR027728">
    <property type="entry name" value="Topless_fam"/>
</dbReference>
<evidence type="ECO:0000313" key="5">
    <source>
        <dbReference type="EMBL" id="KAJ0986551.1"/>
    </source>
</evidence>
<dbReference type="GO" id="GO:0006355">
    <property type="term" value="P:regulation of DNA-templated transcription"/>
    <property type="evidence" value="ECO:0007669"/>
    <property type="project" value="InterPro"/>
</dbReference>
<accession>A0A9D5HSA1</accession>
<dbReference type="PROSITE" id="PS50082">
    <property type="entry name" value="WD_REPEATS_2"/>
    <property type="match status" value="1"/>
</dbReference>
<evidence type="ECO:0000313" key="6">
    <source>
        <dbReference type="Proteomes" id="UP001085076"/>
    </source>
</evidence>
<protein>
    <submittedName>
        <fullName evidence="5">Uncharacterized protein</fullName>
    </submittedName>
</protein>
<keyword evidence="6" id="KW-1185">Reference proteome</keyword>
<evidence type="ECO:0000256" key="4">
    <source>
        <dbReference type="SAM" id="MobiDB-lite"/>
    </source>
</evidence>
<dbReference type="InterPro" id="IPR036322">
    <property type="entry name" value="WD40_repeat_dom_sf"/>
</dbReference>
<dbReference type="EMBL" id="JAGGNH010000001">
    <property type="protein sequence ID" value="KAJ0986551.1"/>
    <property type="molecule type" value="Genomic_DNA"/>
</dbReference>
<dbReference type="SUPFAM" id="SSF50978">
    <property type="entry name" value="WD40 repeat-like"/>
    <property type="match status" value="1"/>
</dbReference>
<feature type="compositionally biased region" description="Basic and acidic residues" evidence="4">
    <location>
        <begin position="375"/>
        <end position="384"/>
    </location>
</feature>
<dbReference type="PROSITE" id="PS50294">
    <property type="entry name" value="WD_REPEATS_REGION"/>
    <property type="match status" value="1"/>
</dbReference>
<reference evidence="5" key="2">
    <citation type="journal article" date="2022" name="Hortic Res">
        <title>The genome of Dioscorea zingiberensis sheds light on the biosynthesis, origin and evolution of the medicinally important diosgenin saponins.</title>
        <authorList>
            <person name="Li Y."/>
            <person name="Tan C."/>
            <person name="Li Z."/>
            <person name="Guo J."/>
            <person name="Li S."/>
            <person name="Chen X."/>
            <person name="Wang C."/>
            <person name="Dai X."/>
            <person name="Yang H."/>
            <person name="Song W."/>
            <person name="Hou L."/>
            <person name="Xu J."/>
            <person name="Tong Z."/>
            <person name="Xu A."/>
            <person name="Yuan X."/>
            <person name="Wang W."/>
            <person name="Yang Q."/>
            <person name="Chen L."/>
            <person name="Sun Z."/>
            <person name="Wang K."/>
            <person name="Pan B."/>
            <person name="Chen J."/>
            <person name="Bao Y."/>
            <person name="Liu F."/>
            <person name="Qi X."/>
            <person name="Gang D.R."/>
            <person name="Wen J."/>
            <person name="Li J."/>
        </authorList>
    </citation>
    <scope>NUCLEOTIDE SEQUENCE</scope>
    <source>
        <strain evidence="5">Dzin_1.0</strain>
    </source>
</reference>
<feature type="compositionally biased region" description="Polar residues" evidence="4">
    <location>
        <begin position="696"/>
        <end position="721"/>
    </location>
</feature>
<dbReference type="Gene3D" id="2.130.10.10">
    <property type="entry name" value="YVTN repeat-like/Quinoprotein amine dehydrogenase"/>
    <property type="match status" value="1"/>
</dbReference>
<feature type="region of interest" description="Disordered" evidence="4">
    <location>
        <begin position="678"/>
        <end position="732"/>
    </location>
</feature>
<dbReference type="InterPro" id="IPR015943">
    <property type="entry name" value="WD40/YVTN_repeat-like_dom_sf"/>
</dbReference>
<reference evidence="5" key="1">
    <citation type="submission" date="2021-03" db="EMBL/GenBank/DDBJ databases">
        <authorList>
            <person name="Li Z."/>
            <person name="Yang C."/>
        </authorList>
    </citation>
    <scope>NUCLEOTIDE SEQUENCE</scope>
    <source>
        <strain evidence="5">Dzin_1.0</strain>
        <tissue evidence="5">Leaf</tissue>
    </source>
</reference>
<organism evidence="5 6">
    <name type="scientific">Dioscorea zingiberensis</name>
    <dbReference type="NCBI Taxonomy" id="325984"/>
    <lineage>
        <taxon>Eukaryota</taxon>
        <taxon>Viridiplantae</taxon>
        <taxon>Streptophyta</taxon>
        <taxon>Embryophyta</taxon>
        <taxon>Tracheophyta</taxon>
        <taxon>Spermatophyta</taxon>
        <taxon>Magnoliopsida</taxon>
        <taxon>Liliopsida</taxon>
        <taxon>Dioscoreales</taxon>
        <taxon>Dioscoreaceae</taxon>
        <taxon>Dioscorea</taxon>
    </lineage>
</organism>
<comment type="caution">
    <text evidence="5">The sequence shown here is derived from an EMBL/GenBank/DDBJ whole genome shotgun (WGS) entry which is preliminary data.</text>
</comment>
<evidence type="ECO:0000256" key="1">
    <source>
        <dbReference type="ARBA" id="ARBA00022574"/>
    </source>
</evidence>
<feature type="region of interest" description="Disordered" evidence="4">
    <location>
        <begin position="239"/>
        <end position="274"/>
    </location>
</feature>
<feature type="repeat" description="WD" evidence="3">
    <location>
        <begin position="877"/>
        <end position="918"/>
    </location>
</feature>
<feature type="region of interest" description="Disordered" evidence="4">
    <location>
        <begin position="178"/>
        <end position="204"/>
    </location>
</feature>